<dbReference type="VEuPathDB" id="VectorBase:AFUN2_012901"/>
<evidence type="ECO:0000256" key="5">
    <source>
        <dbReference type="ARBA" id="ARBA00022729"/>
    </source>
</evidence>
<comment type="subcellular location">
    <subcellularLocation>
        <location evidence="1">Secreted</location>
    </subcellularLocation>
</comment>
<dbReference type="VEuPathDB" id="VectorBase:AFUN008441"/>
<evidence type="ECO:0000256" key="7">
    <source>
        <dbReference type="ARBA" id="ARBA00022801"/>
    </source>
</evidence>
<feature type="chain" id="PRO_5030024278" description="5'-Nucleotidase C-terminal domain-containing protein" evidence="8">
    <location>
        <begin position="21"/>
        <end position="1077"/>
    </location>
</feature>
<keyword evidence="3" id="KW-0964">Secreted</keyword>
<reference evidence="10" key="1">
    <citation type="submission" date="2020-05" db="UniProtKB">
        <authorList>
            <consortium name="EnsemblMetazoa"/>
        </authorList>
    </citation>
    <scope>IDENTIFICATION</scope>
    <source>
        <strain evidence="10">FUMOZ</strain>
    </source>
</reference>
<dbReference type="PANTHER" id="PTHR11575">
    <property type="entry name" value="5'-NUCLEOTIDASE-RELATED"/>
    <property type="match status" value="1"/>
</dbReference>
<dbReference type="GO" id="GO:0008253">
    <property type="term" value="F:5'-nucleotidase activity"/>
    <property type="evidence" value="ECO:0007669"/>
    <property type="project" value="TreeGrafter"/>
</dbReference>
<evidence type="ECO:0000256" key="3">
    <source>
        <dbReference type="ARBA" id="ARBA00022525"/>
    </source>
</evidence>
<dbReference type="AlphaFoldDB" id="A0A182RQ99"/>
<dbReference type="InterPro" id="IPR029052">
    <property type="entry name" value="Metallo-depent_PP-like"/>
</dbReference>
<evidence type="ECO:0000313" key="10">
    <source>
        <dbReference type="EnsemblMetazoa" id="AFUN008441-PA"/>
    </source>
</evidence>
<dbReference type="InterPro" id="IPR006179">
    <property type="entry name" value="5_nucleotidase/apyrase"/>
</dbReference>
<dbReference type="Pfam" id="PF02872">
    <property type="entry name" value="5_nucleotid_C"/>
    <property type="match status" value="2"/>
</dbReference>
<name>A0A182RQ99_ANOFN</name>
<dbReference type="FunFam" id="3.90.780.10:FF:000004">
    <property type="entry name" value="UDP-sugar hydrolase, putative"/>
    <property type="match status" value="1"/>
</dbReference>
<keyword evidence="5 8" id="KW-0732">Signal</keyword>
<dbReference type="FunFam" id="3.60.21.10:FF:000240">
    <property type="entry name" value="AGAP005458-PA"/>
    <property type="match status" value="2"/>
</dbReference>
<dbReference type="GO" id="GO:0000166">
    <property type="term" value="F:nucleotide binding"/>
    <property type="evidence" value="ECO:0007669"/>
    <property type="project" value="UniProtKB-KW"/>
</dbReference>
<proteinExistence type="inferred from homology"/>
<dbReference type="SUPFAM" id="SSF56300">
    <property type="entry name" value="Metallo-dependent phosphatases"/>
    <property type="match status" value="2"/>
</dbReference>
<dbReference type="EnsemblMetazoa" id="AFUN008441-RA">
    <property type="protein sequence ID" value="AFUN008441-PA"/>
    <property type="gene ID" value="AFUN008441"/>
</dbReference>
<dbReference type="GO" id="GO:0046872">
    <property type="term" value="F:metal ion binding"/>
    <property type="evidence" value="ECO:0007669"/>
    <property type="project" value="UniProtKB-KW"/>
</dbReference>
<evidence type="ECO:0000256" key="1">
    <source>
        <dbReference type="ARBA" id="ARBA00004613"/>
    </source>
</evidence>
<dbReference type="SUPFAM" id="SSF55816">
    <property type="entry name" value="5'-nucleotidase (syn. UDP-sugar hydrolase), C-terminal domain"/>
    <property type="match status" value="2"/>
</dbReference>
<feature type="domain" description="5'-Nucleotidase C-terminal" evidence="9">
    <location>
        <begin position="873"/>
        <end position="1039"/>
    </location>
</feature>
<keyword evidence="6" id="KW-0547">Nucleotide-binding</keyword>
<dbReference type="PRINTS" id="PR01607">
    <property type="entry name" value="APYRASEFAMLY"/>
</dbReference>
<dbReference type="CDD" id="cd07409">
    <property type="entry name" value="MPP_CD73_N"/>
    <property type="match status" value="1"/>
</dbReference>
<feature type="domain" description="5'-Nucleotidase C-terminal" evidence="9">
    <location>
        <begin position="335"/>
        <end position="501"/>
    </location>
</feature>
<protein>
    <recommendedName>
        <fullName evidence="9">5'-Nucleotidase C-terminal domain-containing protein</fullName>
    </recommendedName>
</protein>
<dbReference type="InterPro" id="IPR008334">
    <property type="entry name" value="5'-Nucleotdase_C"/>
</dbReference>
<dbReference type="PANTHER" id="PTHR11575:SF32">
    <property type="entry name" value="APYRASE-LIKE PROTEIN"/>
    <property type="match status" value="1"/>
</dbReference>
<dbReference type="InterPro" id="IPR036907">
    <property type="entry name" value="5'-Nucleotdase_C_sf"/>
</dbReference>
<evidence type="ECO:0000259" key="9">
    <source>
        <dbReference type="Pfam" id="PF02872"/>
    </source>
</evidence>
<keyword evidence="7" id="KW-0378">Hydrolase</keyword>
<comment type="similarity">
    <text evidence="2">Belongs to the 5'-nucleotidase family.</text>
</comment>
<evidence type="ECO:0000256" key="4">
    <source>
        <dbReference type="ARBA" id="ARBA00022723"/>
    </source>
</evidence>
<organism evidence="10">
    <name type="scientific">Anopheles funestus</name>
    <name type="common">African malaria mosquito</name>
    <dbReference type="NCBI Taxonomy" id="62324"/>
    <lineage>
        <taxon>Eukaryota</taxon>
        <taxon>Metazoa</taxon>
        <taxon>Ecdysozoa</taxon>
        <taxon>Arthropoda</taxon>
        <taxon>Hexapoda</taxon>
        <taxon>Insecta</taxon>
        <taxon>Pterygota</taxon>
        <taxon>Neoptera</taxon>
        <taxon>Endopterygota</taxon>
        <taxon>Diptera</taxon>
        <taxon>Nematocera</taxon>
        <taxon>Culicoidea</taxon>
        <taxon>Culicidae</taxon>
        <taxon>Anophelinae</taxon>
        <taxon>Anopheles</taxon>
    </lineage>
</organism>
<accession>A0A182RQ99</accession>
<dbReference type="GO" id="GO:0006196">
    <property type="term" value="P:AMP catabolic process"/>
    <property type="evidence" value="ECO:0007669"/>
    <property type="project" value="TreeGrafter"/>
</dbReference>
<feature type="signal peptide" evidence="8">
    <location>
        <begin position="1"/>
        <end position="20"/>
    </location>
</feature>
<keyword evidence="4" id="KW-0479">Metal-binding</keyword>
<evidence type="ECO:0000256" key="6">
    <source>
        <dbReference type="ARBA" id="ARBA00022741"/>
    </source>
</evidence>
<dbReference type="Gene3D" id="3.60.21.10">
    <property type="match status" value="2"/>
</dbReference>
<dbReference type="GO" id="GO:0005886">
    <property type="term" value="C:plasma membrane"/>
    <property type="evidence" value="ECO:0007669"/>
    <property type="project" value="TreeGrafter"/>
</dbReference>
<sequence>MMSSNALLVVALALVSFTGAQQDDLFPLSVVHFNDLHARYNQVNLEGFTCIGQELCQGGYPRQVSAVRQIQAGAENSIYVNAGGNFKGTLWYTVHRWEVVAAMLNVLPADAMTLGRFDFFHELEGLNPFLAASETPVVLTNVDNSAEPSFVNFERSVVVERSGRRIGILGVIRPDVDAVGRPGNLTFSDPIEAVRNESARLAEEGVDIVVVLSYYGLNNDRRMARNCGPHVDLIVGGSSNTVLFSGNDADFPLEVEGEYPTVELQPDGRRVLVVQAGSYGRLVGNLTVFFNEEGEIEQWEGNPVFLDSNTPEDPEVMAALLPFREEVETLGNRTVAVAEVDMSRQDCVSGECLLGSLITDSMVRAFFPMYNGIALQNRGGIRGDLQAGTVTYKQLFEVLPFENQLFSLLLRGDHLMSVLEDSVRSATVNNGTVQAFDLLQVSGLRVTFRITNPPGRRLVSLEVLCQQCTGPVYEPINPFREYRVALTSFLAEGGDRFTTIAREGMDLEEGPVDLDAFEEHVERLSPLRDAEAGPCERIMKPTSVLLGVVLTLACFAKAQQQELFSLRVIHFNDLYSRYNQVNLEGFTCIGQELCQGGYPRQVNVVRQLQAEAENSLYVNAGGNFKGTLWYTVHRWEVVAAMLNVLPADAMTLGRFDFFHGLEGLNPFMAASESPVVLTNVDNSAEPSFVNFERSVVVERSGRRIGILGVIRPDVDAIGRPGNLTFSDPIEAVRNESTRLAEEGVDIVVVLSYYGLANEQTMARNCGPHVDLIVGGFSNTVLFSGNDEDFPLEVEGEYPTVELQPDGRRVLVVQAGSYGRLVGNLTVFFNEEGEIEQWEGNPVFLDSNTPEDPEVMAALQPFREEVETLGNRTVAVSEVGMSRQDCVTGECLLGSLITDSMVRAFSPVYNGIALQNRGGIRGDLQAGTVTYKQLFEVLPFENQLFSLLLRGDHLMSVLEDSVRSATISNGTVQAWDLLQVSGLRVTYRISNPPGRRLVSLEVLCQQCTGPVYEPINPFREYRVALNSFLVEGGDRFTTIAREGMDLEEGPVDLDAFEEHVERLSPLRDAEAGRIRFVF</sequence>
<evidence type="ECO:0000256" key="8">
    <source>
        <dbReference type="SAM" id="SignalP"/>
    </source>
</evidence>
<evidence type="ECO:0000256" key="2">
    <source>
        <dbReference type="ARBA" id="ARBA00006654"/>
    </source>
</evidence>
<dbReference type="STRING" id="62324.A0A182RQ99"/>
<dbReference type="Gene3D" id="3.90.780.10">
    <property type="entry name" value="5'-Nucleotidase, C-terminal domain"/>
    <property type="match status" value="2"/>
</dbReference>
<dbReference type="GO" id="GO:0005576">
    <property type="term" value="C:extracellular region"/>
    <property type="evidence" value="ECO:0007669"/>
    <property type="project" value="UniProtKB-SubCell"/>
</dbReference>
<dbReference type="VEuPathDB" id="VectorBase:AFUN2_009212"/>